<evidence type="ECO:0000256" key="7">
    <source>
        <dbReference type="SAM" id="Phobius"/>
    </source>
</evidence>
<feature type="transmembrane region" description="Helical" evidence="7">
    <location>
        <begin position="375"/>
        <end position="397"/>
    </location>
</feature>
<dbReference type="PROSITE" id="PS00610">
    <property type="entry name" value="NA_NEUROTRAN_SYMP_1"/>
    <property type="match status" value="1"/>
</dbReference>
<feature type="transmembrane region" description="Helical" evidence="7">
    <location>
        <begin position="281"/>
        <end position="306"/>
    </location>
</feature>
<feature type="transmembrane region" description="Helical" evidence="7">
    <location>
        <begin position="248"/>
        <end position="269"/>
    </location>
</feature>
<evidence type="ECO:0000256" key="3">
    <source>
        <dbReference type="ARBA" id="ARBA00022692"/>
    </source>
</evidence>
<dbReference type="AlphaFoldDB" id="A0A840HZU1"/>
<gene>
    <name evidence="8" type="ORF">GGQ59_000051</name>
</gene>
<organism evidence="8 9">
    <name type="scientific">Parvularcula dongshanensis</name>
    <dbReference type="NCBI Taxonomy" id="1173995"/>
    <lineage>
        <taxon>Bacteria</taxon>
        <taxon>Pseudomonadati</taxon>
        <taxon>Pseudomonadota</taxon>
        <taxon>Alphaproteobacteria</taxon>
        <taxon>Parvularculales</taxon>
        <taxon>Parvularculaceae</taxon>
        <taxon>Parvularcula</taxon>
    </lineage>
</organism>
<evidence type="ECO:0000256" key="1">
    <source>
        <dbReference type="ARBA" id="ARBA00004141"/>
    </source>
</evidence>
<keyword evidence="3 6" id="KW-0812">Transmembrane</keyword>
<dbReference type="InterPro" id="IPR047218">
    <property type="entry name" value="YocR/YhdH-like"/>
</dbReference>
<dbReference type="SUPFAM" id="SSF161070">
    <property type="entry name" value="SNF-like"/>
    <property type="match status" value="1"/>
</dbReference>
<feature type="transmembrane region" description="Helical" evidence="7">
    <location>
        <begin position="195"/>
        <end position="228"/>
    </location>
</feature>
<dbReference type="CDD" id="cd10336">
    <property type="entry name" value="SLC6sbd_Tyt1-Like"/>
    <property type="match status" value="1"/>
</dbReference>
<comment type="subcellular location">
    <subcellularLocation>
        <location evidence="1">Membrane</location>
        <topology evidence="1">Multi-pass membrane protein</topology>
    </subcellularLocation>
</comment>
<evidence type="ECO:0000313" key="9">
    <source>
        <dbReference type="Proteomes" id="UP000563524"/>
    </source>
</evidence>
<proteinExistence type="inferred from homology"/>
<feature type="transmembrane region" description="Helical" evidence="7">
    <location>
        <begin position="166"/>
        <end position="183"/>
    </location>
</feature>
<dbReference type="GO" id="GO:0015293">
    <property type="term" value="F:symporter activity"/>
    <property type="evidence" value="ECO:0007669"/>
    <property type="project" value="UniProtKB-KW"/>
</dbReference>
<dbReference type="NCBIfam" id="NF037979">
    <property type="entry name" value="Na_transp"/>
    <property type="match status" value="1"/>
</dbReference>
<evidence type="ECO:0000313" key="8">
    <source>
        <dbReference type="EMBL" id="MBB4657551.1"/>
    </source>
</evidence>
<comment type="caution">
    <text evidence="8">The sequence shown here is derived from an EMBL/GenBank/DDBJ whole genome shotgun (WGS) entry which is preliminary data.</text>
</comment>
<keyword evidence="9" id="KW-1185">Reference proteome</keyword>
<feature type="transmembrane region" description="Helical" evidence="7">
    <location>
        <begin position="473"/>
        <end position="492"/>
    </location>
</feature>
<sequence length="519" mass="54582">MAATSTGQETWSGKAAFVFAAVGSAVGLGNLWRFPYAAGENGGGAFVLLYILCIVAIGLPVLAAELFLGRRGGGSAVAAIRRLAEADGRSGAWSLFAWVGMVASFLIVTFYSVIAGWVLYYAWTLIVDLFTSIADQGLAGLTGGAFHGQERAAIEGQLGQLLASPGKMILCHAIFIGLTTWIVSRGVKGGIEAAVTILMPTFFVLLVILSIFAMIQGQAVTALGFLFAPDWSALGERLSDGSILLSAIGQAFFSLSLGSAMMITYGLYLGRDQSIPGSASIVVAADTGVALIAGLAIFPIVFQFGLEPAGGPGLMFGTLPLAFSQMPFGSIFGIAFFLMAFFAALTSSISLLEVATAFADGDVDLDVEEKRRRRVVGAAVLGLVAFLVGCGHALSVVPAEVADTFFNDWHPLGFLPLFEGQTLLDATDGLTTYVLLPFGGLMTAIFAGWVVSRTASREELHFASEAGYRRWRFLVRWVCPLFVGAVLVYGAVVSPWLSGRPAAEAEPVETAPALPPEQQ</sequence>
<dbReference type="Pfam" id="PF00209">
    <property type="entry name" value="SNF"/>
    <property type="match status" value="2"/>
</dbReference>
<dbReference type="GO" id="GO:0016020">
    <property type="term" value="C:membrane"/>
    <property type="evidence" value="ECO:0007669"/>
    <property type="project" value="UniProtKB-SubCell"/>
</dbReference>
<keyword evidence="4 7" id="KW-1133">Transmembrane helix</keyword>
<keyword evidence="6" id="KW-0769">Symport</keyword>
<evidence type="ECO:0000256" key="2">
    <source>
        <dbReference type="ARBA" id="ARBA00022448"/>
    </source>
</evidence>
<reference evidence="8 9" key="1">
    <citation type="submission" date="2020-08" db="EMBL/GenBank/DDBJ databases">
        <title>Genomic Encyclopedia of Type Strains, Phase IV (KMG-IV): sequencing the most valuable type-strain genomes for metagenomic binning, comparative biology and taxonomic classification.</title>
        <authorList>
            <person name="Goeker M."/>
        </authorList>
    </citation>
    <scope>NUCLEOTIDE SEQUENCE [LARGE SCALE GENOMIC DNA]</scope>
    <source>
        <strain evidence="8 9">DSM 102850</strain>
    </source>
</reference>
<dbReference type="InterPro" id="IPR000175">
    <property type="entry name" value="Na/ntran_symport"/>
</dbReference>
<feature type="transmembrane region" description="Helical" evidence="7">
    <location>
        <begin position="12"/>
        <end position="32"/>
    </location>
</feature>
<evidence type="ECO:0000256" key="5">
    <source>
        <dbReference type="ARBA" id="ARBA00023136"/>
    </source>
</evidence>
<dbReference type="PRINTS" id="PR00176">
    <property type="entry name" value="NANEUSMPORT"/>
</dbReference>
<evidence type="ECO:0000256" key="6">
    <source>
        <dbReference type="RuleBase" id="RU003732"/>
    </source>
</evidence>
<accession>A0A840HZU1</accession>
<feature type="transmembrane region" description="Helical" evidence="7">
    <location>
        <begin position="326"/>
        <end position="345"/>
    </location>
</feature>
<feature type="transmembrane region" description="Helical" evidence="7">
    <location>
        <begin position="44"/>
        <end position="69"/>
    </location>
</feature>
<evidence type="ECO:0000256" key="4">
    <source>
        <dbReference type="ARBA" id="ARBA00022989"/>
    </source>
</evidence>
<feature type="transmembrane region" description="Helical" evidence="7">
    <location>
        <begin position="433"/>
        <end position="452"/>
    </location>
</feature>
<name>A0A840HZU1_9PROT</name>
<comment type="similarity">
    <text evidence="6">Belongs to the sodium:neurotransmitter symporter (SNF) (TC 2.A.22) family.</text>
</comment>
<keyword evidence="5 7" id="KW-0472">Membrane</keyword>
<dbReference type="Proteomes" id="UP000563524">
    <property type="component" value="Unassembled WGS sequence"/>
</dbReference>
<feature type="transmembrane region" description="Helical" evidence="7">
    <location>
        <begin position="90"/>
        <end position="123"/>
    </location>
</feature>
<dbReference type="InterPro" id="IPR037272">
    <property type="entry name" value="SNS_sf"/>
</dbReference>
<protein>
    <recommendedName>
        <fullName evidence="6">Transporter</fullName>
    </recommendedName>
</protein>
<keyword evidence="2 6" id="KW-0813">Transport</keyword>
<dbReference type="EMBL" id="JACHOB010000001">
    <property type="protein sequence ID" value="MBB4657551.1"/>
    <property type="molecule type" value="Genomic_DNA"/>
</dbReference>
<dbReference type="PANTHER" id="PTHR42948:SF1">
    <property type="entry name" value="TRANSPORTER"/>
    <property type="match status" value="1"/>
</dbReference>
<dbReference type="PROSITE" id="PS50267">
    <property type="entry name" value="NA_NEUROTRAN_SYMP_3"/>
    <property type="match status" value="1"/>
</dbReference>
<dbReference type="PANTHER" id="PTHR42948">
    <property type="entry name" value="TRANSPORTER"/>
    <property type="match status" value="1"/>
</dbReference>
<dbReference type="RefSeq" id="WP_183814740.1">
    <property type="nucleotide sequence ID" value="NZ_JACHOB010000001.1"/>
</dbReference>